<evidence type="ECO:0000313" key="6">
    <source>
        <dbReference type="EMBL" id="RDU37097.1"/>
    </source>
</evidence>
<gene>
    <name evidence="6" type="ORF">DRW41_10460</name>
</gene>
<name>A0A3D8GRZ6_9BACI</name>
<dbReference type="Pfam" id="PF02954">
    <property type="entry name" value="HTH_8"/>
    <property type="match status" value="1"/>
</dbReference>
<evidence type="ECO:0000256" key="3">
    <source>
        <dbReference type="ARBA" id="ARBA00023015"/>
    </source>
</evidence>
<dbReference type="CDD" id="cd00009">
    <property type="entry name" value="AAA"/>
    <property type="match status" value="1"/>
</dbReference>
<dbReference type="InterPro" id="IPR025944">
    <property type="entry name" value="Sigma_54_int_dom_CS"/>
</dbReference>
<dbReference type="InterPro" id="IPR002078">
    <property type="entry name" value="Sigma_54_int"/>
</dbReference>
<evidence type="ECO:0000256" key="1">
    <source>
        <dbReference type="ARBA" id="ARBA00022741"/>
    </source>
</evidence>
<dbReference type="GO" id="GO:0005524">
    <property type="term" value="F:ATP binding"/>
    <property type="evidence" value="ECO:0007669"/>
    <property type="project" value="UniProtKB-KW"/>
</dbReference>
<keyword evidence="1" id="KW-0547">Nucleotide-binding</keyword>
<dbReference type="EMBL" id="QNQT01000003">
    <property type="protein sequence ID" value="RDU37097.1"/>
    <property type="molecule type" value="Genomic_DNA"/>
</dbReference>
<dbReference type="RefSeq" id="WP_115451925.1">
    <property type="nucleotide sequence ID" value="NZ_QNQT01000003.1"/>
</dbReference>
<feature type="domain" description="Sigma-54 factor interaction" evidence="5">
    <location>
        <begin position="155"/>
        <end position="385"/>
    </location>
</feature>
<dbReference type="OrthoDB" id="9771372at2"/>
<dbReference type="PANTHER" id="PTHR32071">
    <property type="entry name" value="TRANSCRIPTIONAL REGULATORY PROTEIN"/>
    <property type="match status" value="1"/>
</dbReference>
<evidence type="ECO:0000256" key="2">
    <source>
        <dbReference type="ARBA" id="ARBA00022840"/>
    </source>
</evidence>
<dbReference type="GO" id="GO:0043565">
    <property type="term" value="F:sequence-specific DNA binding"/>
    <property type="evidence" value="ECO:0007669"/>
    <property type="project" value="InterPro"/>
</dbReference>
<protein>
    <submittedName>
        <fullName evidence="6">Fis family transcriptional regulator</fullName>
    </submittedName>
</protein>
<accession>A0A3D8GRZ6</accession>
<dbReference type="SMART" id="SM00382">
    <property type="entry name" value="AAA"/>
    <property type="match status" value="1"/>
</dbReference>
<dbReference type="PROSITE" id="PS00688">
    <property type="entry name" value="SIGMA54_INTERACT_3"/>
    <property type="match status" value="1"/>
</dbReference>
<dbReference type="Gene3D" id="3.40.50.300">
    <property type="entry name" value="P-loop containing nucleotide triphosphate hydrolases"/>
    <property type="match status" value="1"/>
</dbReference>
<evidence type="ECO:0000259" key="5">
    <source>
        <dbReference type="PROSITE" id="PS50045"/>
    </source>
</evidence>
<evidence type="ECO:0000313" key="7">
    <source>
        <dbReference type="Proteomes" id="UP000257144"/>
    </source>
</evidence>
<dbReference type="InterPro" id="IPR009057">
    <property type="entry name" value="Homeodomain-like_sf"/>
</dbReference>
<organism evidence="6 7">
    <name type="scientific">Neobacillus piezotolerans</name>
    <dbReference type="NCBI Taxonomy" id="2259171"/>
    <lineage>
        <taxon>Bacteria</taxon>
        <taxon>Bacillati</taxon>
        <taxon>Bacillota</taxon>
        <taxon>Bacilli</taxon>
        <taxon>Bacillales</taxon>
        <taxon>Bacillaceae</taxon>
        <taxon>Neobacillus</taxon>
    </lineage>
</organism>
<dbReference type="InterPro" id="IPR003593">
    <property type="entry name" value="AAA+_ATPase"/>
</dbReference>
<dbReference type="InterPro" id="IPR027417">
    <property type="entry name" value="P-loop_NTPase"/>
</dbReference>
<dbReference type="PANTHER" id="PTHR32071:SF57">
    <property type="entry name" value="C4-DICARBOXYLATE TRANSPORT TRANSCRIPTIONAL REGULATORY PROTEIN DCTD"/>
    <property type="match status" value="1"/>
</dbReference>
<keyword evidence="4" id="KW-0804">Transcription</keyword>
<dbReference type="GO" id="GO:0006355">
    <property type="term" value="P:regulation of DNA-templated transcription"/>
    <property type="evidence" value="ECO:0007669"/>
    <property type="project" value="InterPro"/>
</dbReference>
<dbReference type="Pfam" id="PF25601">
    <property type="entry name" value="AAA_lid_14"/>
    <property type="match status" value="1"/>
</dbReference>
<dbReference type="AlphaFoldDB" id="A0A3D8GRZ6"/>
<dbReference type="SUPFAM" id="SSF52540">
    <property type="entry name" value="P-loop containing nucleoside triphosphate hydrolases"/>
    <property type="match status" value="1"/>
</dbReference>
<dbReference type="InterPro" id="IPR002197">
    <property type="entry name" value="HTH_Fis"/>
</dbReference>
<dbReference type="PROSITE" id="PS00675">
    <property type="entry name" value="SIGMA54_INTERACT_1"/>
    <property type="match status" value="1"/>
</dbReference>
<dbReference type="Gene3D" id="1.10.8.60">
    <property type="match status" value="1"/>
</dbReference>
<dbReference type="Proteomes" id="UP000257144">
    <property type="component" value="Unassembled WGS sequence"/>
</dbReference>
<keyword evidence="3" id="KW-0805">Transcription regulation</keyword>
<dbReference type="InterPro" id="IPR058031">
    <property type="entry name" value="AAA_lid_NorR"/>
</dbReference>
<reference evidence="6 7" key="1">
    <citation type="submission" date="2018-07" db="EMBL/GenBank/DDBJ databases">
        <title>Bacillus sp. YLB-04 draft genome sequence.</title>
        <authorList>
            <person name="Yu L."/>
            <person name="Tang X."/>
        </authorList>
    </citation>
    <scope>NUCLEOTIDE SEQUENCE [LARGE SCALE GENOMIC DNA]</scope>
    <source>
        <strain evidence="6 7">YLB-04</strain>
    </source>
</reference>
<dbReference type="FunFam" id="3.40.50.300:FF:000006">
    <property type="entry name" value="DNA-binding transcriptional regulator NtrC"/>
    <property type="match status" value="1"/>
</dbReference>
<proteinExistence type="predicted"/>
<dbReference type="PROSITE" id="PS50045">
    <property type="entry name" value="SIGMA54_INTERACT_4"/>
    <property type="match status" value="1"/>
</dbReference>
<comment type="caution">
    <text evidence="6">The sequence shown here is derived from an EMBL/GenBank/DDBJ whole genome shotgun (WGS) entry which is preliminary data.</text>
</comment>
<evidence type="ECO:0000256" key="4">
    <source>
        <dbReference type="ARBA" id="ARBA00023163"/>
    </source>
</evidence>
<keyword evidence="7" id="KW-1185">Reference proteome</keyword>
<keyword evidence="2" id="KW-0067">ATP-binding</keyword>
<dbReference type="InterPro" id="IPR025662">
    <property type="entry name" value="Sigma_54_int_dom_ATP-bd_1"/>
</dbReference>
<sequence length="469" mass="53042">MPLLNSISKVIQAFSKLLHVEIACFNPKGELIAATEEYILRKGTKVHVPFFNNLYGHHITFLHEPGKMQSCVGCHFINHCPSKAELVQDMIINGKKYGYLSFVSFSPENEVKLIENKQYYIEWLSRLKEIIISILRDTDVFKAADNRYFALENYIFGKSKALTDIRKLIKGIRNSTSSILITGETGTGKSLLAQYIHEMSLVSKGPFVELNCAAIPESLFESEIFGYEEGAFTNAKKSGKKGYFELADHGTLFMDEIADLPLNLQPKLLKVLQDGMIMRVGGTSSKKVDVRLISATNQPFNELLDEKRFRSDLYYRLNVIPITIPPLRERMEDLALLALHFIKKLKERTGKLIDSCSEEYMGVLSAYHWPGNLRELENVIEYSMNIESNNVLTTDSLPPYLANSAVSRPILAGKSTSPKPGLAEAERDVIIQKLQAYENSYTGKQKAAKDLGISIRTLYRKMEKLEIHI</sequence>
<dbReference type="SUPFAM" id="SSF46689">
    <property type="entry name" value="Homeodomain-like"/>
    <property type="match status" value="1"/>
</dbReference>
<dbReference type="Pfam" id="PF00158">
    <property type="entry name" value="Sigma54_activat"/>
    <property type="match status" value="1"/>
</dbReference>
<dbReference type="Gene3D" id="1.10.10.60">
    <property type="entry name" value="Homeodomain-like"/>
    <property type="match status" value="1"/>
</dbReference>